<dbReference type="Proteomes" id="UP001218231">
    <property type="component" value="Plasmid unnamed1"/>
</dbReference>
<evidence type="ECO:0000256" key="2">
    <source>
        <dbReference type="ARBA" id="ARBA00006906"/>
    </source>
</evidence>
<comment type="subunit">
    <text evidence="3">Homotrimer.</text>
</comment>
<protein>
    <submittedName>
        <fullName evidence="6">2-dehydro-3-deoxy-6-phosphogalactonate aldolase</fullName>
    </submittedName>
</protein>
<reference evidence="6 7" key="1">
    <citation type="submission" date="2023-02" db="EMBL/GenBank/DDBJ databases">
        <title>Genome sequence of Novosphingobium humi KACC 19094.</title>
        <authorList>
            <person name="Kim S."/>
            <person name="Heo J."/>
            <person name="Kwon S.-W."/>
        </authorList>
    </citation>
    <scope>NUCLEOTIDE SEQUENCE [LARGE SCALE GENOMIC DNA]</scope>
    <source>
        <strain evidence="6 7">KACC 19094</strain>
        <plasmid evidence="6 7">unnamed1</plasmid>
    </source>
</reference>
<sequence>MTTAIETLNAALAICPLVAILRGVRPDEVEAIGDAIIEAGFSMIEVPLNSPDPLDSIALLAKRYGPDVLVGAGTVLTTADVANVKAAGGTLIISPNVNTDVIRASVAAGMISLPGFYTPTEAFAALEAGATGLKLFPAEGASPAYMKAQRAVLPKDLPLLAVGGVTPENLSQWVAAGAQGAGLGSALYKAGLSAAQVGDRARAFVAAVAALPKAQ</sequence>
<dbReference type="InterPro" id="IPR000887">
    <property type="entry name" value="Aldlse_KDPG_KHG"/>
</dbReference>
<evidence type="ECO:0000256" key="1">
    <source>
        <dbReference type="ARBA" id="ARBA00004761"/>
    </source>
</evidence>
<dbReference type="EMBL" id="CP117418">
    <property type="protein sequence ID" value="WCT79323.1"/>
    <property type="molecule type" value="Genomic_DNA"/>
</dbReference>
<gene>
    <name evidence="6" type="ORF">PQ457_20215</name>
</gene>
<dbReference type="SUPFAM" id="SSF51569">
    <property type="entry name" value="Aldolase"/>
    <property type="match status" value="1"/>
</dbReference>
<dbReference type="CDD" id="cd00452">
    <property type="entry name" value="KDPG_aldolase"/>
    <property type="match status" value="1"/>
</dbReference>
<comment type="pathway">
    <text evidence="1">Carbohydrate acid metabolism.</text>
</comment>
<geneLocation type="plasmid" evidence="6 7">
    <name>unnamed1</name>
</geneLocation>
<keyword evidence="4" id="KW-0456">Lyase</keyword>
<evidence type="ECO:0000256" key="5">
    <source>
        <dbReference type="ARBA" id="ARBA00023277"/>
    </source>
</evidence>
<evidence type="ECO:0000256" key="3">
    <source>
        <dbReference type="ARBA" id="ARBA00011233"/>
    </source>
</evidence>
<proteinExistence type="inferred from homology"/>
<dbReference type="RefSeq" id="WP_273619600.1">
    <property type="nucleotide sequence ID" value="NZ_CP117418.1"/>
</dbReference>
<dbReference type="PANTHER" id="PTHR30246">
    <property type="entry name" value="2-KETO-3-DEOXY-6-PHOSPHOGLUCONATE ALDOLASE"/>
    <property type="match status" value="1"/>
</dbReference>
<dbReference type="NCBIfam" id="NF006600">
    <property type="entry name" value="PRK09140.1"/>
    <property type="match status" value="1"/>
</dbReference>
<name>A0ABY7U1C1_9SPHN</name>
<comment type="similarity">
    <text evidence="2">Belongs to the KHG/KDPG aldolase family.</text>
</comment>
<organism evidence="6 7">
    <name type="scientific">Novosphingobium humi</name>
    <dbReference type="NCBI Taxonomy" id="2282397"/>
    <lineage>
        <taxon>Bacteria</taxon>
        <taxon>Pseudomonadati</taxon>
        <taxon>Pseudomonadota</taxon>
        <taxon>Alphaproteobacteria</taxon>
        <taxon>Sphingomonadales</taxon>
        <taxon>Sphingomonadaceae</taxon>
        <taxon>Novosphingobium</taxon>
    </lineage>
</organism>
<keyword evidence="5" id="KW-0119">Carbohydrate metabolism</keyword>
<accession>A0ABY7U1C1</accession>
<evidence type="ECO:0000313" key="6">
    <source>
        <dbReference type="EMBL" id="WCT79323.1"/>
    </source>
</evidence>
<dbReference type="PANTHER" id="PTHR30246:SF1">
    <property type="entry name" value="2-DEHYDRO-3-DEOXY-6-PHOSPHOGALACTONATE ALDOLASE-RELATED"/>
    <property type="match status" value="1"/>
</dbReference>
<dbReference type="InterPro" id="IPR013785">
    <property type="entry name" value="Aldolase_TIM"/>
</dbReference>
<evidence type="ECO:0000256" key="4">
    <source>
        <dbReference type="ARBA" id="ARBA00023239"/>
    </source>
</evidence>
<evidence type="ECO:0000313" key="7">
    <source>
        <dbReference type="Proteomes" id="UP001218231"/>
    </source>
</evidence>
<keyword evidence="6" id="KW-0614">Plasmid</keyword>
<dbReference type="Pfam" id="PF01081">
    <property type="entry name" value="Aldolase"/>
    <property type="match status" value="1"/>
</dbReference>
<keyword evidence="7" id="KW-1185">Reference proteome</keyword>
<dbReference type="Gene3D" id="3.20.20.70">
    <property type="entry name" value="Aldolase class I"/>
    <property type="match status" value="1"/>
</dbReference>